<dbReference type="EMBL" id="JAPDDS010000004">
    <property type="protein sequence ID" value="MCW1884752.1"/>
    <property type="molecule type" value="Genomic_DNA"/>
</dbReference>
<accession>A0ABT3FMR4</accession>
<organism evidence="2 3">
    <name type="scientific">Luteolibacter flavescens</name>
    <dbReference type="NCBI Taxonomy" id="1859460"/>
    <lineage>
        <taxon>Bacteria</taxon>
        <taxon>Pseudomonadati</taxon>
        <taxon>Verrucomicrobiota</taxon>
        <taxon>Verrucomicrobiia</taxon>
        <taxon>Verrucomicrobiales</taxon>
        <taxon>Verrucomicrobiaceae</taxon>
        <taxon>Luteolibacter</taxon>
    </lineage>
</organism>
<proteinExistence type="predicted"/>
<evidence type="ECO:0008006" key="4">
    <source>
        <dbReference type="Google" id="ProtNLM"/>
    </source>
</evidence>
<feature type="transmembrane region" description="Helical" evidence="1">
    <location>
        <begin position="12"/>
        <end position="32"/>
    </location>
</feature>
<gene>
    <name evidence="2" type="ORF">OKA04_08430</name>
</gene>
<feature type="transmembrane region" description="Helical" evidence="1">
    <location>
        <begin position="38"/>
        <end position="58"/>
    </location>
</feature>
<keyword evidence="1" id="KW-0812">Transmembrane</keyword>
<evidence type="ECO:0000256" key="1">
    <source>
        <dbReference type="SAM" id="Phobius"/>
    </source>
</evidence>
<evidence type="ECO:0000313" key="2">
    <source>
        <dbReference type="EMBL" id="MCW1884752.1"/>
    </source>
</evidence>
<protein>
    <recommendedName>
        <fullName evidence="4">DUF4175 domain-containing protein</fullName>
    </recommendedName>
</protein>
<comment type="caution">
    <text evidence="2">The sequence shown here is derived from an EMBL/GenBank/DDBJ whole genome shotgun (WGS) entry which is preliminary data.</text>
</comment>
<reference evidence="2 3" key="1">
    <citation type="submission" date="2022-10" db="EMBL/GenBank/DDBJ databases">
        <title>Luteolibacter flavescens strain MCCC 1K03193, whole genome shotgun sequencing project.</title>
        <authorList>
            <person name="Zhao G."/>
            <person name="Shen L."/>
        </authorList>
    </citation>
    <scope>NUCLEOTIDE SEQUENCE [LARGE SCALE GENOMIC DNA]</scope>
    <source>
        <strain evidence="2 3">MCCC 1K03193</strain>
    </source>
</reference>
<dbReference type="Proteomes" id="UP001207930">
    <property type="component" value="Unassembled WGS sequence"/>
</dbReference>
<dbReference type="RefSeq" id="WP_264500711.1">
    <property type="nucleotide sequence ID" value="NZ_JAPDDS010000004.1"/>
</dbReference>
<keyword evidence="1" id="KW-1133">Transmembrane helix</keyword>
<keyword evidence="3" id="KW-1185">Reference proteome</keyword>
<name>A0ABT3FMR4_9BACT</name>
<evidence type="ECO:0000313" key="3">
    <source>
        <dbReference type="Proteomes" id="UP001207930"/>
    </source>
</evidence>
<keyword evidence="1" id="KW-0472">Membrane</keyword>
<sequence length="73" mass="8548">MTPPRDRPEFIIRFVCAAVFFGIIVALLGFPYIERLGWYFLALWLVVTGLIATAAAMFGDEVWHKLIDFIRWW</sequence>